<evidence type="ECO:0000256" key="1">
    <source>
        <dbReference type="SAM" id="Phobius"/>
    </source>
</evidence>
<name>A0ABP1Q914_9HEXA</name>
<keyword evidence="1" id="KW-1133">Transmembrane helix</keyword>
<feature type="transmembrane region" description="Helical" evidence="1">
    <location>
        <begin position="157"/>
        <end position="176"/>
    </location>
</feature>
<feature type="transmembrane region" description="Helical" evidence="1">
    <location>
        <begin position="130"/>
        <end position="151"/>
    </location>
</feature>
<proteinExistence type="predicted"/>
<keyword evidence="1" id="KW-0812">Transmembrane</keyword>
<keyword evidence="3" id="KW-1185">Reference proteome</keyword>
<sequence length="217" mass="24328">MEEAETTHTEKAYCCSNLPQTEAALISKFDLALESFGLLISIIFIAVVASSNTAELIPTNPTQKPQVAQKLPLEQNHTVANDPSQFLHWSQDIQLVILSFSIFGRVVGIAFAVLLFFGVRKKNHAHLLTWFIYTFIGWLISLTSGIVIIVLATDRVLFSIITVVSFLYKWYCLWIVKLLMSEIRAVREGYANPLDDGEIDQANNLVPSSDSFTVDKF</sequence>
<feature type="transmembrane region" description="Helical" evidence="1">
    <location>
        <begin position="93"/>
        <end position="118"/>
    </location>
</feature>
<dbReference type="Proteomes" id="UP001642540">
    <property type="component" value="Unassembled WGS sequence"/>
</dbReference>
<accession>A0ABP1Q914</accession>
<reference evidence="2 3" key="1">
    <citation type="submission" date="2024-08" db="EMBL/GenBank/DDBJ databases">
        <authorList>
            <person name="Cucini C."/>
            <person name="Frati F."/>
        </authorList>
    </citation>
    <scope>NUCLEOTIDE SEQUENCE [LARGE SCALE GENOMIC DNA]</scope>
</reference>
<evidence type="ECO:0000313" key="2">
    <source>
        <dbReference type="EMBL" id="CAL8089763.1"/>
    </source>
</evidence>
<keyword evidence="1" id="KW-0472">Membrane</keyword>
<feature type="transmembrane region" description="Helical" evidence="1">
    <location>
        <begin position="31"/>
        <end position="51"/>
    </location>
</feature>
<organism evidence="2 3">
    <name type="scientific">Orchesella dallaii</name>
    <dbReference type="NCBI Taxonomy" id="48710"/>
    <lineage>
        <taxon>Eukaryota</taxon>
        <taxon>Metazoa</taxon>
        <taxon>Ecdysozoa</taxon>
        <taxon>Arthropoda</taxon>
        <taxon>Hexapoda</taxon>
        <taxon>Collembola</taxon>
        <taxon>Entomobryomorpha</taxon>
        <taxon>Entomobryoidea</taxon>
        <taxon>Orchesellidae</taxon>
        <taxon>Orchesellinae</taxon>
        <taxon>Orchesella</taxon>
    </lineage>
</organism>
<gene>
    <name evidence="2" type="ORF">ODALV1_LOCUS7468</name>
</gene>
<protein>
    <submittedName>
        <fullName evidence="2">Uncharacterized protein</fullName>
    </submittedName>
</protein>
<dbReference type="EMBL" id="CAXLJM020000023">
    <property type="protein sequence ID" value="CAL8089763.1"/>
    <property type="molecule type" value="Genomic_DNA"/>
</dbReference>
<comment type="caution">
    <text evidence="2">The sequence shown here is derived from an EMBL/GenBank/DDBJ whole genome shotgun (WGS) entry which is preliminary data.</text>
</comment>
<evidence type="ECO:0000313" key="3">
    <source>
        <dbReference type="Proteomes" id="UP001642540"/>
    </source>
</evidence>